<dbReference type="AlphaFoldDB" id="A0A3E2N179"/>
<name>A0A3E2N179_MYCMR</name>
<organism evidence="2 3">
    <name type="scientific">Mycobacterium marinum</name>
    <dbReference type="NCBI Taxonomy" id="1781"/>
    <lineage>
        <taxon>Bacteria</taxon>
        <taxon>Bacillati</taxon>
        <taxon>Actinomycetota</taxon>
        <taxon>Actinomycetes</taxon>
        <taxon>Mycobacteriales</taxon>
        <taxon>Mycobacteriaceae</taxon>
        <taxon>Mycobacterium</taxon>
        <taxon>Mycobacterium ulcerans group</taxon>
    </lineage>
</organism>
<dbReference type="GO" id="GO:0003677">
    <property type="term" value="F:DNA binding"/>
    <property type="evidence" value="ECO:0007669"/>
    <property type="project" value="InterPro"/>
</dbReference>
<evidence type="ECO:0000256" key="1">
    <source>
        <dbReference type="SAM" id="MobiDB-lite"/>
    </source>
</evidence>
<evidence type="ECO:0008006" key="4">
    <source>
        <dbReference type="Google" id="ProtNLM"/>
    </source>
</evidence>
<reference evidence="2 3" key="1">
    <citation type="journal article" date="2018" name="Sci. Rep.">
        <title>Extensive genomic diversity among Mycobacterium marinum strains revealed by whole genome sequencing.</title>
        <authorList>
            <person name="Das S."/>
            <person name="Pettersson B.M."/>
            <person name="Behra P.R."/>
            <person name="Mallick A."/>
            <person name="Cheramie M."/>
            <person name="Ramesh M."/>
            <person name="Shirreff L."/>
            <person name="DuCote T."/>
            <person name="Dasgupta S."/>
            <person name="Ennis D.G."/>
            <person name="Kirsebom L.A."/>
        </authorList>
    </citation>
    <scope>NUCLEOTIDE SEQUENCE [LARGE SCALE GENOMIC DNA]</scope>
    <source>
        <strain evidence="2 3">Davis1</strain>
    </source>
</reference>
<dbReference type="EMBL" id="PEDF01000022">
    <property type="protein sequence ID" value="RFZ46532.1"/>
    <property type="molecule type" value="Genomic_DNA"/>
</dbReference>
<dbReference type="InterPro" id="IPR036894">
    <property type="entry name" value="YbaB-like_sf"/>
</dbReference>
<evidence type="ECO:0000313" key="3">
    <source>
        <dbReference type="Proteomes" id="UP000257451"/>
    </source>
</evidence>
<sequence>MALDPTAARALSLMTQFQSTLQGRVHHMNNGVFKACDEAKSVQVTLNGYQWLTGIRIENGLLKTLGAQGVAERVNEALHNAQRAVSVFDEHSDRTLFDTLATISAAIGQPPEEPASPPEAATGPQQRP</sequence>
<protein>
    <recommendedName>
        <fullName evidence="4">ESX-1 secretion-associated protein EspL</fullName>
    </recommendedName>
</protein>
<dbReference type="InterPro" id="IPR004401">
    <property type="entry name" value="YbaB/EbfC"/>
</dbReference>
<comment type="caution">
    <text evidence="2">The sequence shown here is derived from an EMBL/GenBank/DDBJ whole genome shotgun (WGS) entry which is preliminary data.</text>
</comment>
<dbReference type="SUPFAM" id="SSF82607">
    <property type="entry name" value="YbaB-like"/>
    <property type="match status" value="1"/>
</dbReference>
<dbReference type="Pfam" id="PF02575">
    <property type="entry name" value="YbaB_DNA_bd"/>
    <property type="match status" value="1"/>
</dbReference>
<feature type="region of interest" description="Disordered" evidence="1">
    <location>
        <begin position="105"/>
        <end position="128"/>
    </location>
</feature>
<dbReference type="RefSeq" id="WP_117431508.1">
    <property type="nucleotide sequence ID" value="NZ_BQLC01000025.1"/>
</dbReference>
<accession>A0A3E2N179</accession>
<gene>
    <name evidence="2" type="ORF">DAVIS_00611</name>
</gene>
<dbReference type="Gene3D" id="3.30.1310.10">
    <property type="entry name" value="Nucleoid-associated protein YbaB-like domain"/>
    <property type="match status" value="1"/>
</dbReference>
<proteinExistence type="predicted"/>
<dbReference type="Proteomes" id="UP000257451">
    <property type="component" value="Unassembled WGS sequence"/>
</dbReference>
<evidence type="ECO:0000313" key="2">
    <source>
        <dbReference type="EMBL" id="RFZ46532.1"/>
    </source>
</evidence>